<evidence type="ECO:0000313" key="4">
    <source>
        <dbReference type="Proteomes" id="UP000603453"/>
    </source>
</evidence>
<dbReference type="PROSITE" id="PS50020">
    <property type="entry name" value="WW_DOMAIN_2"/>
    <property type="match status" value="1"/>
</dbReference>
<feature type="region of interest" description="Disordered" evidence="1">
    <location>
        <begin position="756"/>
        <end position="811"/>
    </location>
</feature>
<feature type="region of interest" description="Disordered" evidence="1">
    <location>
        <begin position="22"/>
        <end position="41"/>
    </location>
</feature>
<dbReference type="InterPro" id="IPR036020">
    <property type="entry name" value="WW_dom_sf"/>
</dbReference>
<feature type="region of interest" description="Disordered" evidence="1">
    <location>
        <begin position="1081"/>
        <end position="1117"/>
    </location>
</feature>
<feature type="compositionally biased region" description="Basic residues" evidence="1">
    <location>
        <begin position="232"/>
        <end position="247"/>
    </location>
</feature>
<evidence type="ECO:0000259" key="2">
    <source>
        <dbReference type="PROSITE" id="PS50020"/>
    </source>
</evidence>
<feature type="compositionally biased region" description="Basic residues" evidence="1">
    <location>
        <begin position="158"/>
        <end position="167"/>
    </location>
</feature>
<feature type="compositionally biased region" description="Polar residues" evidence="1">
    <location>
        <begin position="129"/>
        <end position="142"/>
    </location>
</feature>
<dbReference type="Proteomes" id="UP000603453">
    <property type="component" value="Unassembled WGS sequence"/>
</dbReference>
<dbReference type="EMBL" id="JAEPRD010000014">
    <property type="protein sequence ID" value="KAG2209719.1"/>
    <property type="molecule type" value="Genomic_DNA"/>
</dbReference>
<feature type="compositionally biased region" description="Polar residues" evidence="1">
    <location>
        <begin position="1102"/>
        <end position="1111"/>
    </location>
</feature>
<dbReference type="SUPFAM" id="SSF51045">
    <property type="entry name" value="WW domain"/>
    <property type="match status" value="1"/>
</dbReference>
<evidence type="ECO:0000313" key="3">
    <source>
        <dbReference type="EMBL" id="KAG2209719.1"/>
    </source>
</evidence>
<dbReference type="CDD" id="cd00201">
    <property type="entry name" value="WW"/>
    <property type="match status" value="1"/>
</dbReference>
<feature type="region of interest" description="Disordered" evidence="1">
    <location>
        <begin position="122"/>
        <end position="256"/>
    </location>
</feature>
<reference evidence="3" key="1">
    <citation type="submission" date="2020-12" db="EMBL/GenBank/DDBJ databases">
        <title>Metabolic potential, ecology and presence of endohyphal bacteria is reflected in genomic diversity of Mucoromycotina.</title>
        <authorList>
            <person name="Muszewska A."/>
            <person name="Okrasinska A."/>
            <person name="Steczkiewicz K."/>
            <person name="Drgas O."/>
            <person name="Orlowska M."/>
            <person name="Perlinska-Lenart U."/>
            <person name="Aleksandrzak-Piekarczyk T."/>
            <person name="Szatraj K."/>
            <person name="Zielenkiewicz U."/>
            <person name="Pilsyk S."/>
            <person name="Malc E."/>
            <person name="Mieczkowski P."/>
            <person name="Kruszewska J.S."/>
            <person name="Biernat P."/>
            <person name="Pawlowska J."/>
        </authorList>
    </citation>
    <scope>NUCLEOTIDE SEQUENCE</scope>
    <source>
        <strain evidence="3">WA0000017839</strain>
    </source>
</reference>
<feature type="compositionally biased region" description="Polar residues" evidence="1">
    <location>
        <begin position="548"/>
        <end position="561"/>
    </location>
</feature>
<dbReference type="InterPro" id="IPR001202">
    <property type="entry name" value="WW_dom"/>
</dbReference>
<dbReference type="AlphaFoldDB" id="A0A8H7REY3"/>
<feature type="compositionally biased region" description="Polar residues" evidence="1">
    <location>
        <begin position="384"/>
        <end position="434"/>
    </location>
</feature>
<feature type="compositionally biased region" description="Pro residues" evidence="1">
    <location>
        <begin position="220"/>
        <end position="229"/>
    </location>
</feature>
<feature type="compositionally biased region" description="Basic and acidic residues" evidence="1">
    <location>
        <begin position="575"/>
        <end position="588"/>
    </location>
</feature>
<evidence type="ECO:0000256" key="1">
    <source>
        <dbReference type="SAM" id="MobiDB-lite"/>
    </source>
</evidence>
<name>A0A8H7REY3_9FUNG</name>
<gene>
    <name evidence="3" type="ORF">INT47_001865</name>
</gene>
<sequence>MSYNNRHQKDDLPQVFQRLGNSSKPAYRKGTGNHNNDSHGLRIARYSDPEYQHRGYPDYSKISQLQDDAVYFSPNMSVNNINNPYYGGNNNNSYSRPNSFRFVRNNDTPIVERPIISFLRDTPTPPTYFSPQQQQWSNNSKIVHQDETADEEEQLQHQHQHQRKFSIAKKIQITTSLPTNASNEDSSDTQPNHNKRKVTVAPRESSHSTTTTNKRFKAFSPPPPPPPSPRTTSKRRRSPSPTRRPHRASSDFDSDEEAPFFSLKADVYKPNYVNEDEGNINHRLSGVKKYKDLRSCPPLGSLDPSAAPRLGANAYASTHHNKIWVNNSESLPPSKKFSSSTHPVPKKPVSSSVETKKLNSPVIGPKKGTSNVAPDSEGKAAPSSVKSSAHLTRTSNPSARATSTSTEVKANSPSTKATSPSVKANSTSVKATSPSVKATSSSIKATSSSVKANSSSVKANSSSVKANSSSVKATSPSVKDASSSFKATSPSVKDASSSFKATSPSVKDASSSFKATSSSVKDASSVKATSSSAKDLSPSVKASKEHTSQTVNASVSTSKDIAQTAQTAQKTSTMPRHDATKVSTAKDDDIPVATPKKVSMSFKKFLIHPNPAAYKESVFNRESVQSIPTAPTNFHASEHMYSKEKHEPQVKSEPNVDPKDHTELDNMVDLDTTSAQPVIVHHKPVHTSHNTATASNTVHAIPASPDTSKPSDTTQLVMNQENSAIKNITSSMHTSVPVTVKHGIENSGNHILQANSSAIQDDKSKNTAVRKTRRVFTDGPTQDNDDQEKKKQEELQKDAALEKKRKYEETKSREAILENERIAKEKLLEDQRKAKEQQLEKERKAKEALEERDRKAKEKLRQLAIDERDDVVMDIGPLPRQNTINSPIMAFHNICKKPSNAPIILKEEPMDECTEAVSRVDPPNDITETFENKACESTVNHTTESSINNTIESTVNNTVNSATEYTIDNTIVTALDNIINSAMNGATQSVTDSAIESITNDTNKPIANPSVTSTIESAVNDIIESAVNNSFEFTSDPLYKSSVLPDEDTQMENVVNTSAKNIPSIVTEEAVLNTFINAPQQLASPPASSHTEEPSPTLPTIPKNSELSELNTMKKRGRVPRPWKTIMTESGEIYYLNSVTNEISLERPVA</sequence>
<feature type="compositionally biased region" description="Polar residues" evidence="1">
    <location>
        <begin position="172"/>
        <end position="192"/>
    </location>
</feature>
<dbReference type="OrthoDB" id="2289893at2759"/>
<feature type="domain" description="WW" evidence="2">
    <location>
        <begin position="1117"/>
        <end position="1150"/>
    </location>
</feature>
<feature type="compositionally biased region" description="Polar residues" evidence="1">
    <location>
        <begin position="476"/>
        <end position="509"/>
    </location>
</feature>
<feature type="compositionally biased region" description="Low complexity" evidence="1">
    <location>
        <begin position="510"/>
        <end position="535"/>
    </location>
</feature>
<feature type="region of interest" description="Disordered" evidence="1">
    <location>
        <begin position="640"/>
        <end position="661"/>
    </location>
</feature>
<accession>A0A8H7REY3</accession>
<feature type="compositionally biased region" description="Polar residues" evidence="1">
    <location>
        <begin position="326"/>
        <end position="342"/>
    </location>
</feature>
<feature type="compositionally biased region" description="Basic and acidic residues" evidence="1">
    <location>
        <begin position="787"/>
        <end position="811"/>
    </location>
</feature>
<feature type="compositionally biased region" description="Low complexity" evidence="1">
    <location>
        <begin position="562"/>
        <end position="571"/>
    </location>
</feature>
<feature type="compositionally biased region" description="Low complexity" evidence="1">
    <location>
        <begin position="435"/>
        <end position="475"/>
    </location>
</feature>
<comment type="caution">
    <text evidence="3">The sequence shown here is derived from an EMBL/GenBank/DDBJ whole genome shotgun (WGS) entry which is preliminary data.</text>
</comment>
<feature type="region of interest" description="Disordered" evidence="1">
    <location>
        <begin position="326"/>
        <end position="588"/>
    </location>
</feature>
<proteinExistence type="predicted"/>
<organism evidence="3 4">
    <name type="scientific">Mucor saturninus</name>
    <dbReference type="NCBI Taxonomy" id="64648"/>
    <lineage>
        <taxon>Eukaryota</taxon>
        <taxon>Fungi</taxon>
        <taxon>Fungi incertae sedis</taxon>
        <taxon>Mucoromycota</taxon>
        <taxon>Mucoromycotina</taxon>
        <taxon>Mucoromycetes</taxon>
        <taxon>Mucorales</taxon>
        <taxon>Mucorineae</taxon>
        <taxon>Mucoraceae</taxon>
        <taxon>Mucor</taxon>
    </lineage>
</organism>
<protein>
    <recommendedName>
        <fullName evidence="2">WW domain-containing protein</fullName>
    </recommendedName>
</protein>
<keyword evidence="4" id="KW-1185">Reference proteome</keyword>